<dbReference type="GO" id="GO:0006749">
    <property type="term" value="P:glutathione metabolic process"/>
    <property type="evidence" value="ECO:0007669"/>
    <property type="project" value="TreeGrafter"/>
</dbReference>
<dbReference type="SUPFAM" id="SSF52833">
    <property type="entry name" value="Thioredoxin-like"/>
    <property type="match status" value="1"/>
</dbReference>
<protein>
    <recommendedName>
        <fullName evidence="1">2-hydroxychromene-2-carboxylate isomerase</fullName>
        <ecNumber evidence="1">5.99.1.4</ecNumber>
    </recommendedName>
</protein>
<dbReference type="Proteomes" id="UP000278222">
    <property type="component" value="Unassembled WGS sequence"/>
</dbReference>
<dbReference type="InterPro" id="IPR014440">
    <property type="entry name" value="HCCAis_GSTk"/>
</dbReference>
<dbReference type="GO" id="GO:0004602">
    <property type="term" value="F:glutathione peroxidase activity"/>
    <property type="evidence" value="ECO:0007669"/>
    <property type="project" value="TreeGrafter"/>
</dbReference>
<comment type="caution">
    <text evidence="4">The sequence shown here is derived from an EMBL/GenBank/DDBJ whole genome shotgun (WGS) entry which is preliminary data.</text>
</comment>
<reference evidence="4 5" key="1">
    <citation type="submission" date="2018-11" db="EMBL/GenBank/DDBJ databases">
        <title>Genomic Encyclopedia of Type Strains, Phase IV (KMG-IV): sequencing the most valuable type-strain genomes for metagenomic binning, comparative biology and taxonomic classification.</title>
        <authorList>
            <person name="Goeker M."/>
        </authorList>
    </citation>
    <scope>NUCLEOTIDE SEQUENCE [LARGE SCALE GENOMIC DNA]</scope>
    <source>
        <strain evidence="4 5">DSM 5900</strain>
    </source>
</reference>
<dbReference type="Gene3D" id="3.40.30.10">
    <property type="entry name" value="Glutaredoxin"/>
    <property type="match status" value="1"/>
</dbReference>
<dbReference type="PANTHER" id="PTHR42943">
    <property type="entry name" value="GLUTATHIONE S-TRANSFERASE KAPPA"/>
    <property type="match status" value="1"/>
</dbReference>
<evidence type="ECO:0000259" key="3">
    <source>
        <dbReference type="Pfam" id="PF01323"/>
    </source>
</evidence>
<dbReference type="InterPro" id="IPR051924">
    <property type="entry name" value="GST_Kappa/NadH"/>
</dbReference>
<dbReference type="EMBL" id="RJKX01000013">
    <property type="protein sequence ID" value="ROP99751.1"/>
    <property type="molecule type" value="Genomic_DNA"/>
</dbReference>
<evidence type="ECO:0000256" key="2">
    <source>
        <dbReference type="PIRSR" id="PIRSR006386-1"/>
    </source>
</evidence>
<dbReference type="AlphaFoldDB" id="A0A3N1M206"/>
<evidence type="ECO:0000256" key="1">
    <source>
        <dbReference type="PIRNR" id="PIRNR006386"/>
    </source>
</evidence>
<dbReference type="PANTHER" id="PTHR42943:SF2">
    <property type="entry name" value="GLUTATHIONE S-TRANSFERASE KAPPA 1"/>
    <property type="match status" value="1"/>
</dbReference>
<comment type="catalytic activity">
    <reaction evidence="1">
        <text>2-hydroxychromene-2-carboxylate = (3E)-4-(2-hydroxyphenyl)-2-oxobut-3-enoate</text>
        <dbReference type="Rhea" id="RHEA:27401"/>
        <dbReference type="ChEBI" id="CHEBI:59350"/>
        <dbReference type="ChEBI" id="CHEBI:59353"/>
        <dbReference type="EC" id="5.99.1.4"/>
    </reaction>
</comment>
<accession>A0A3N1M206</accession>
<sequence>MNEIEFWYEFASPYAYLAAARIERLVAGTPLRLTWRPLLLGPIFQRRPGHASPFQEPAPAESAYRRRDAERCAVAQGTPLAWPSIYPRSSLLAARVALLGGDEGWIAPFSQAVYRASFMEDRDIAAPETVLAILGALDLPGQAIVARATQPAHKARLASTVEEAVAKGIFGAPSLVAAGEVFWGNDRLEQAIDWALHPALRFPRRS</sequence>
<gene>
    <name evidence="4" type="ORF">EDC65_1538</name>
</gene>
<dbReference type="CDD" id="cd03022">
    <property type="entry name" value="DsbA_HCCA_Iso"/>
    <property type="match status" value="1"/>
</dbReference>
<feature type="active site" description="Nucleophile" evidence="2">
    <location>
        <position position="12"/>
    </location>
</feature>
<keyword evidence="5" id="KW-1185">Reference proteome</keyword>
<dbReference type="InterPro" id="IPR044087">
    <property type="entry name" value="NahD-like"/>
</dbReference>
<evidence type="ECO:0000313" key="4">
    <source>
        <dbReference type="EMBL" id="ROP99751.1"/>
    </source>
</evidence>
<proteinExistence type="inferred from homology"/>
<dbReference type="Pfam" id="PF01323">
    <property type="entry name" value="DSBA"/>
    <property type="match status" value="1"/>
</dbReference>
<keyword evidence="1 4" id="KW-0413">Isomerase</keyword>
<dbReference type="RefSeq" id="WP_123689106.1">
    <property type="nucleotide sequence ID" value="NZ_AP019700.1"/>
</dbReference>
<name>A0A3N1M206_9PROT</name>
<dbReference type="InterPro" id="IPR036249">
    <property type="entry name" value="Thioredoxin-like_sf"/>
</dbReference>
<feature type="domain" description="DSBA-like thioredoxin" evidence="3">
    <location>
        <begin position="4"/>
        <end position="190"/>
    </location>
</feature>
<dbReference type="InterPro" id="IPR001853">
    <property type="entry name" value="DSBA-like_thioredoxin_dom"/>
</dbReference>
<dbReference type="OrthoDB" id="5244108at2"/>
<dbReference type="EC" id="5.99.1.4" evidence="1"/>
<comment type="similarity">
    <text evidence="1">Belongs to the GST superfamily. NadH family.</text>
</comment>
<dbReference type="GO" id="GO:0018845">
    <property type="term" value="F:2-hydroxychromene-2-carboxylate isomerase activity"/>
    <property type="evidence" value="ECO:0007669"/>
    <property type="project" value="UniProtKB-UniRule"/>
</dbReference>
<dbReference type="GO" id="GO:1901170">
    <property type="term" value="P:naphthalene catabolic process"/>
    <property type="evidence" value="ECO:0007669"/>
    <property type="project" value="InterPro"/>
</dbReference>
<dbReference type="GO" id="GO:0004364">
    <property type="term" value="F:glutathione transferase activity"/>
    <property type="evidence" value="ECO:0007669"/>
    <property type="project" value="TreeGrafter"/>
</dbReference>
<organism evidence="4 5">
    <name type="scientific">Stella humosa</name>
    <dbReference type="NCBI Taxonomy" id="94"/>
    <lineage>
        <taxon>Bacteria</taxon>
        <taxon>Pseudomonadati</taxon>
        <taxon>Pseudomonadota</taxon>
        <taxon>Alphaproteobacteria</taxon>
        <taxon>Rhodospirillales</taxon>
        <taxon>Stellaceae</taxon>
        <taxon>Stella</taxon>
    </lineage>
</organism>
<dbReference type="PIRSF" id="PIRSF006386">
    <property type="entry name" value="HCCAis_GSTk"/>
    <property type="match status" value="1"/>
</dbReference>
<evidence type="ECO:0000313" key="5">
    <source>
        <dbReference type="Proteomes" id="UP000278222"/>
    </source>
</evidence>